<feature type="transmembrane region" description="Helical" evidence="8">
    <location>
        <begin position="7"/>
        <end position="27"/>
    </location>
</feature>
<dbReference type="PANTHER" id="PTHR36838:SF1">
    <property type="entry name" value="SLR1864 PROTEIN"/>
    <property type="match status" value="1"/>
</dbReference>
<evidence type="ECO:0000313" key="10">
    <source>
        <dbReference type="Proteomes" id="UP001268256"/>
    </source>
</evidence>
<comment type="subcellular location">
    <subcellularLocation>
        <location evidence="1">Cell membrane</location>
        <topology evidence="1">Multi-pass membrane protein</topology>
    </subcellularLocation>
</comment>
<evidence type="ECO:0000256" key="8">
    <source>
        <dbReference type="SAM" id="Phobius"/>
    </source>
</evidence>
<evidence type="ECO:0000256" key="1">
    <source>
        <dbReference type="ARBA" id="ARBA00004651"/>
    </source>
</evidence>
<keyword evidence="5 8" id="KW-0812">Transmembrane</keyword>
<evidence type="ECO:0000256" key="5">
    <source>
        <dbReference type="ARBA" id="ARBA00022692"/>
    </source>
</evidence>
<dbReference type="InterPro" id="IPR038770">
    <property type="entry name" value="Na+/solute_symporter_sf"/>
</dbReference>
<evidence type="ECO:0000313" key="9">
    <source>
        <dbReference type="EMBL" id="MDS3860850.1"/>
    </source>
</evidence>
<dbReference type="GO" id="GO:0005886">
    <property type="term" value="C:plasma membrane"/>
    <property type="evidence" value="ECO:0007669"/>
    <property type="project" value="UniProtKB-SubCell"/>
</dbReference>
<dbReference type="EMBL" id="JAVMIP010000006">
    <property type="protein sequence ID" value="MDS3860850.1"/>
    <property type="molecule type" value="Genomic_DNA"/>
</dbReference>
<keyword evidence="6 8" id="KW-1133">Transmembrane helix</keyword>
<name>A0AAE4JVY4_9CYAN</name>
<feature type="transmembrane region" description="Helical" evidence="8">
    <location>
        <begin position="212"/>
        <end position="229"/>
    </location>
</feature>
<dbReference type="AlphaFoldDB" id="A0AAE4JVY4"/>
<dbReference type="RefSeq" id="WP_322878112.1">
    <property type="nucleotide sequence ID" value="NZ_JAVMIP010000006.1"/>
</dbReference>
<evidence type="ECO:0000256" key="3">
    <source>
        <dbReference type="ARBA" id="ARBA00022448"/>
    </source>
</evidence>
<feature type="transmembrane region" description="Helical" evidence="8">
    <location>
        <begin position="117"/>
        <end position="139"/>
    </location>
</feature>
<feature type="transmembrane region" description="Helical" evidence="8">
    <location>
        <begin position="63"/>
        <end position="82"/>
    </location>
</feature>
<dbReference type="Pfam" id="PF03547">
    <property type="entry name" value="Mem_trans"/>
    <property type="match status" value="1"/>
</dbReference>
<keyword evidence="10" id="KW-1185">Reference proteome</keyword>
<keyword evidence="3" id="KW-0813">Transport</keyword>
<dbReference type="Gene3D" id="1.20.1530.20">
    <property type="match status" value="1"/>
</dbReference>
<comment type="similarity">
    <text evidence="2">Belongs to the auxin efflux carrier (TC 2.A.69) family.</text>
</comment>
<reference evidence="10" key="1">
    <citation type="submission" date="2023-07" db="EMBL/GenBank/DDBJ databases">
        <authorList>
            <person name="Luz R."/>
            <person name="Cordeiro R."/>
            <person name="Fonseca A."/>
            <person name="Goncalves V."/>
        </authorList>
    </citation>
    <scope>NUCLEOTIDE SEQUENCE [LARGE SCALE GENOMIC DNA]</scope>
    <source>
        <strain evidence="10">BACA0444</strain>
    </source>
</reference>
<organism evidence="9 10">
    <name type="scientific">Pseudocalidococcus azoricus BACA0444</name>
    <dbReference type="NCBI Taxonomy" id="2918990"/>
    <lineage>
        <taxon>Bacteria</taxon>
        <taxon>Bacillati</taxon>
        <taxon>Cyanobacteriota</taxon>
        <taxon>Cyanophyceae</taxon>
        <taxon>Acaryochloridales</taxon>
        <taxon>Thermosynechococcaceae</taxon>
        <taxon>Pseudocalidococcus</taxon>
        <taxon>Pseudocalidococcus azoricus</taxon>
    </lineage>
</organism>
<sequence length="324" mass="35730">MTEALVASYWPLITWIGLGMIGCRWLPGMIPYWLGRGLYWLGVPIEVFSLVRQTDFSQMIGLVPVFALSTLAVGFFVAQLSYPLQRRWFIPQWLIVNPTQASLFLPIAEDRAYRGSYLLASVLGNTGFVGLAIAIQVMSPEHLGWAVFFAVTQNVIGTYGCGVLIASYYGRATQGWTQVKDLLTVPSLWAFLLSMALRPVEFPTGLETALNTEVNLVIPLAFILIGIRLRQLPNWQSLKLALLPTLIKVLILPLLMGGLAWGVGLHREAIFALVLMAGTPTAFAALILAEEYELNRDITTSSIALSTIGILALLPLWLLILEKT</sequence>
<feature type="transmembrane region" description="Helical" evidence="8">
    <location>
        <begin position="241"/>
        <end position="263"/>
    </location>
</feature>
<dbReference type="GO" id="GO:0055085">
    <property type="term" value="P:transmembrane transport"/>
    <property type="evidence" value="ECO:0007669"/>
    <property type="project" value="InterPro"/>
</dbReference>
<feature type="transmembrane region" description="Helical" evidence="8">
    <location>
        <begin position="145"/>
        <end position="170"/>
    </location>
</feature>
<evidence type="ECO:0000256" key="6">
    <source>
        <dbReference type="ARBA" id="ARBA00022989"/>
    </source>
</evidence>
<proteinExistence type="inferred from homology"/>
<feature type="transmembrane region" description="Helical" evidence="8">
    <location>
        <begin position="301"/>
        <end position="320"/>
    </location>
</feature>
<keyword evidence="4" id="KW-1003">Cell membrane</keyword>
<accession>A0AAE4JVY4</accession>
<evidence type="ECO:0000256" key="7">
    <source>
        <dbReference type="ARBA" id="ARBA00023136"/>
    </source>
</evidence>
<keyword evidence="7 8" id="KW-0472">Membrane</keyword>
<dbReference type="InterPro" id="IPR004776">
    <property type="entry name" value="Mem_transp_PIN-like"/>
</dbReference>
<dbReference type="Proteomes" id="UP001268256">
    <property type="component" value="Unassembled WGS sequence"/>
</dbReference>
<comment type="caution">
    <text evidence="9">The sequence shown here is derived from an EMBL/GenBank/DDBJ whole genome shotgun (WGS) entry which is preliminary data.</text>
</comment>
<protein>
    <submittedName>
        <fullName evidence="9">AEC family transporter</fullName>
    </submittedName>
</protein>
<evidence type="ECO:0000256" key="4">
    <source>
        <dbReference type="ARBA" id="ARBA00022475"/>
    </source>
</evidence>
<gene>
    <name evidence="9" type="ORF">RIF25_08485</name>
</gene>
<feature type="transmembrane region" description="Helical" evidence="8">
    <location>
        <begin position="269"/>
        <end position="289"/>
    </location>
</feature>
<dbReference type="PANTHER" id="PTHR36838">
    <property type="entry name" value="AUXIN EFFLUX CARRIER FAMILY PROTEIN"/>
    <property type="match status" value="1"/>
</dbReference>
<evidence type="ECO:0000256" key="2">
    <source>
        <dbReference type="ARBA" id="ARBA00010145"/>
    </source>
</evidence>